<dbReference type="Proteomes" id="UP000636004">
    <property type="component" value="Unassembled WGS sequence"/>
</dbReference>
<dbReference type="RefSeq" id="WP_189362218.1">
    <property type="nucleotide sequence ID" value="NZ_BMWZ01000007.1"/>
</dbReference>
<keyword evidence="1" id="KW-0812">Transmembrane</keyword>
<gene>
    <name evidence="2" type="ORF">GCM10007028_30350</name>
</gene>
<organism evidence="2 3">
    <name type="scientific">Algibacter mikhailovii</name>
    <dbReference type="NCBI Taxonomy" id="425498"/>
    <lineage>
        <taxon>Bacteria</taxon>
        <taxon>Pseudomonadati</taxon>
        <taxon>Bacteroidota</taxon>
        <taxon>Flavobacteriia</taxon>
        <taxon>Flavobacteriales</taxon>
        <taxon>Flavobacteriaceae</taxon>
        <taxon>Algibacter</taxon>
    </lineage>
</organism>
<keyword evidence="1" id="KW-0472">Membrane</keyword>
<reference evidence="2" key="2">
    <citation type="submission" date="2020-09" db="EMBL/GenBank/DDBJ databases">
        <authorList>
            <person name="Sun Q."/>
            <person name="Kim S."/>
        </authorList>
    </citation>
    <scope>NUCLEOTIDE SEQUENCE</scope>
    <source>
        <strain evidence="2">KCTC 12710</strain>
    </source>
</reference>
<reference evidence="2" key="1">
    <citation type="journal article" date="2014" name="Int. J. Syst. Evol. Microbiol.">
        <title>Complete genome sequence of Corynebacterium casei LMG S-19264T (=DSM 44701T), isolated from a smear-ripened cheese.</title>
        <authorList>
            <consortium name="US DOE Joint Genome Institute (JGI-PGF)"/>
            <person name="Walter F."/>
            <person name="Albersmeier A."/>
            <person name="Kalinowski J."/>
            <person name="Ruckert C."/>
        </authorList>
    </citation>
    <scope>NUCLEOTIDE SEQUENCE</scope>
    <source>
        <strain evidence="2">KCTC 12710</strain>
    </source>
</reference>
<keyword evidence="1" id="KW-1133">Transmembrane helix</keyword>
<keyword evidence="3" id="KW-1185">Reference proteome</keyword>
<evidence type="ECO:0000256" key="1">
    <source>
        <dbReference type="SAM" id="Phobius"/>
    </source>
</evidence>
<protein>
    <submittedName>
        <fullName evidence="2">Uncharacterized protein</fullName>
    </submittedName>
</protein>
<comment type="caution">
    <text evidence="2">The sequence shown here is derived from an EMBL/GenBank/DDBJ whole genome shotgun (WGS) entry which is preliminary data.</text>
</comment>
<evidence type="ECO:0000313" key="2">
    <source>
        <dbReference type="EMBL" id="GGZ89957.1"/>
    </source>
</evidence>
<sequence length="167" mass="19810">MEFKILAGIIIGVFVLFALFRILKTKPVSKEITKEYNWKTNKEKFKTEFIQLMTKRPILNYLVIDFGEYYLQYQGWNNGTEFYCETVSNTFLESTYQLNDLQIKKLNNLNFSNPNTKDSEGNASPNYSKLYKSNNDPDRIKIFNELIFIMSDIYNLNSNEILKIRYE</sequence>
<proteinExistence type="predicted"/>
<accession>A0A918RAR8</accession>
<name>A0A918RAR8_9FLAO</name>
<feature type="transmembrane region" description="Helical" evidence="1">
    <location>
        <begin position="6"/>
        <end position="23"/>
    </location>
</feature>
<dbReference type="AlphaFoldDB" id="A0A918RAR8"/>
<dbReference type="EMBL" id="BMWZ01000007">
    <property type="protein sequence ID" value="GGZ89957.1"/>
    <property type="molecule type" value="Genomic_DNA"/>
</dbReference>
<evidence type="ECO:0000313" key="3">
    <source>
        <dbReference type="Proteomes" id="UP000636004"/>
    </source>
</evidence>